<dbReference type="EMBL" id="KZ819674">
    <property type="protein sequence ID" value="PWN25730.1"/>
    <property type="molecule type" value="Genomic_DNA"/>
</dbReference>
<evidence type="ECO:0000256" key="4">
    <source>
        <dbReference type="ARBA" id="ARBA00022490"/>
    </source>
</evidence>
<dbReference type="GO" id="GO:0031267">
    <property type="term" value="F:small GTPase binding"/>
    <property type="evidence" value="ECO:0007669"/>
    <property type="project" value="InterPro"/>
</dbReference>
<keyword evidence="12" id="KW-1185">Reference proteome</keyword>
<evidence type="ECO:0000256" key="8">
    <source>
        <dbReference type="PROSITE-ProRule" id="PRU00103"/>
    </source>
</evidence>
<reference evidence="11 12" key="1">
    <citation type="journal article" date="2018" name="Mol. Biol. Evol.">
        <title>Broad Genomic Sampling Reveals a Smut Pathogenic Ancestry of the Fungal Clade Ustilaginomycotina.</title>
        <authorList>
            <person name="Kijpornyongpan T."/>
            <person name="Mondo S.J."/>
            <person name="Barry K."/>
            <person name="Sandor L."/>
            <person name="Lee J."/>
            <person name="Lipzen A."/>
            <person name="Pangilinan J."/>
            <person name="LaButti K."/>
            <person name="Hainaut M."/>
            <person name="Henrissat B."/>
            <person name="Grigoriev I.V."/>
            <person name="Spatafora J.W."/>
            <person name="Aime M.C."/>
        </authorList>
    </citation>
    <scope>NUCLEOTIDE SEQUENCE [LARGE SCALE GENOMIC DNA]</scope>
    <source>
        <strain evidence="11 12">MCA 5214</strain>
    </source>
</reference>
<name>A0A316UKH4_9BASI</name>
<dbReference type="GO" id="GO:0006606">
    <property type="term" value="P:protein import into nucleus"/>
    <property type="evidence" value="ECO:0007669"/>
    <property type="project" value="InterPro"/>
</dbReference>
<dbReference type="STRING" id="1569628.A0A316UKH4"/>
<evidence type="ECO:0000256" key="6">
    <source>
        <dbReference type="ARBA" id="ARBA00022927"/>
    </source>
</evidence>
<keyword evidence="4" id="KW-0963">Cytoplasm</keyword>
<dbReference type="GeneID" id="37028571"/>
<protein>
    <submittedName>
        <fullName evidence="11">ARM repeat-containing protein</fullName>
    </submittedName>
</protein>
<organism evidence="11 12">
    <name type="scientific">Jaminaea rosea</name>
    <dbReference type="NCBI Taxonomy" id="1569628"/>
    <lineage>
        <taxon>Eukaryota</taxon>
        <taxon>Fungi</taxon>
        <taxon>Dikarya</taxon>
        <taxon>Basidiomycota</taxon>
        <taxon>Ustilaginomycotina</taxon>
        <taxon>Exobasidiomycetes</taxon>
        <taxon>Microstromatales</taxon>
        <taxon>Microstromatales incertae sedis</taxon>
        <taxon>Jaminaea</taxon>
    </lineage>
</organism>
<dbReference type="OrthoDB" id="7862313at2759"/>
<dbReference type="SMART" id="SM00913">
    <property type="entry name" value="IBN_N"/>
    <property type="match status" value="1"/>
</dbReference>
<evidence type="ECO:0000313" key="11">
    <source>
        <dbReference type="EMBL" id="PWN25730.1"/>
    </source>
</evidence>
<evidence type="ECO:0000259" key="10">
    <source>
        <dbReference type="SMART" id="SM01349"/>
    </source>
</evidence>
<feature type="repeat" description="HEAT" evidence="8">
    <location>
        <begin position="175"/>
        <end position="214"/>
    </location>
</feature>
<dbReference type="Pfam" id="PF25574">
    <property type="entry name" value="TPR_IMB1"/>
    <property type="match status" value="1"/>
</dbReference>
<dbReference type="InterPro" id="IPR016024">
    <property type="entry name" value="ARM-type_fold"/>
</dbReference>
<keyword evidence="3" id="KW-0813">Transport</keyword>
<dbReference type="Gene3D" id="1.25.10.10">
    <property type="entry name" value="Leucine-rich Repeat Variant"/>
    <property type="match status" value="1"/>
</dbReference>
<dbReference type="InterPro" id="IPR001494">
    <property type="entry name" value="Importin-beta_N"/>
</dbReference>
<dbReference type="InterPro" id="IPR058584">
    <property type="entry name" value="IMB1_TNPO1-like_TPR"/>
</dbReference>
<comment type="subcellular location">
    <subcellularLocation>
        <location evidence="2">Cytoplasm</location>
    </subcellularLocation>
    <subcellularLocation>
        <location evidence="1">Nucleus</location>
    </subcellularLocation>
</comment>
<evidence type="ECO:0000256" key="2">
    <source>
        <dbReference type="ARBA" id="ARBA00004496"/>
    </source>
</evidence>
<evidence type="ECO:0000259" key="9">
    <source>
        <dbReference type="SMART" id="SM00913"/>
    </source>
</evidence>
<dbReference type="Pfam" id="PF25780">
    <property type="entry name" value="TPR_IPO5"/>
    <property type="match status" value="1"/>
</dbReference>
<feature type="repeat" description="HEAT" evidence="8">
    <location>
        <begin position="396"/>
        <end position="434"/>
    </location>
</feature>
<accession>A0A316UKH4</accession>
<evidence type="ECO:0000256" key="5">
    <source>
        <dbReference type="ARBA" id="ARBA00022737"/>
    </source>
</evidence>
<evidence type="ECO:0000256" key="1">
    <source>
        <dbReference type="ARBA" id="ARBA00004123"/>
    </source>
</evidence>
<dbReference type="PANTHER" id="PTHR10527">
    <property type="entry name" value="IMPORTIN BETA"/>
    <property type="match status" value="1"/>
</dbReference>
<dbReference type="SUPFAM" id="SSF48371">
    <property type="entry name" value="ARM repeat"/>
    <property type="match status" value="2"/>
</dbReference>
<dbReference type="Pfam" id="PF13513">
    <property type="entry name" value="HEAT_EZ"/>
    <property type="match status" value="1"/>
</dbReference>
<keyword evidence="6" id="KW-0653">Protein transport</keyword>
<dbReference type="InterPro" id="IPR034085">
    <property type="entry name" value="TOG"/>
</dbReference>
<dbReference type="InterPro" id="IPR011989">
    <property type="entry name" value="ARM-like"/>
</dbReference>
<keyword evidence="7" id="KW-0539">Nucleus</keyword>
<dbReference type="SMART" id="SM01349">
    <property type="entry name" value="TOG"/>
    <property type="match status" value="1"/>
</dbReference>
<dbReference type="GO" id="GO:0005737">
    <property type="term" value="C:cytoplasm"/>
    <property type="evidence" value="ECO:0007669"/>
    <property type="project" value="UniProtKB-SubCell"/>
</dbReference>
<dbReference type="Proteomes" id="UP000245884">
    <property type="component" value="Unassembled WGS sequence"/>
</dbReference>
<gene>
    <name evidence="11" type="ORF">BDZ90DRAFT_233738</name>
</gene>
<feature type="domain" description="Importin N-terminal" evidence="9">
    <location>
        <begin position="27"/>
        <end position="98"/>
    </location>
</feature>
<dbReference type="InterPro" id="IPR057672">
    <property type="entry name" value="TPR_IPO4/5"/>
</dbReference>
<keyword evidence="5" id="KW-0677">Repeat</keyword>
<evidence type="ECO:0000313" key="12">
    <source>
        <dbReference type="Proteomes" id="UP000245884"/>
    </source>
</evidence>
<feature type="domain" description="TOG" evidence="10">
    <location>
        <begin position="341"/>
        <end position="577"/>
    </location>
</feature>
<proteinExistence type="predicted"/>
<dbReference type="InterPro" id="IPR021133">
    <property type="entry name" value="HEAT_type_2"/>
</dbReference>
<dbReference type="InterPro" id="IPR040122">
    <property type="entry name" value="Importin_beta"/>
</dbReference>
<dbReference type="PROSITE" id="PS50077">
    <property type="entry name" value="HEAT_REPEAT"/>
    <property type="match status" value="2"/>
</dbReference>
<evidence type="ECO:0000256" key="7">
    <source>
        <dbReference type="ARBA" id="ARBA00023242"/>
    </source>
</evidence>
<dbReference type="Pfam" id="PF03810">
    <property type="entry name" value="IBN_N"/>
    <property type="match status" value="1"/>
</dbReference>
<sequence>MDPTFVQNLHNLLAQTSVPDTNVVKNATETLQKQYFPNSNSLPALFEIVSSSQDLNVRQLAAVELRKQVKKKDGANWKKQQQATREHIKAQILDGILKETSVLVRNSVSRVISEIAEIELPHNTWPALLPFLFNAVSSSNSVHRHIAIFIFYTILDTLADESQSSNTFDPYLPQIMAVFEKTLQDPESLEVRITTVRALGRVANNLETDAVGDLSAMQSAIPKMIEILHQCLQETHTDGVRHICEVVEEMCLLETPVFGNHLPNVIDFLLVSAANADYEEDMRLACLNAIVWMCSHKRSKIQTLNLARPMIVRLISIATEEEPEDTDEDSPARLALRVIDELATELPPSHVFPPVYEEMQKYMSNGDAGHRKAALMALGVSAEGCTEFIRPHMNEIWPFIEAGMRDSDVRVRKAACISLGCLCDVLDEECAARHAVLLPMIMDLVADPATQRAACTALDGILEVMGDDIGQYLPAIMERMAALLESAPVMVKSTIVGAIGSAAHASKQGFLPYFQQTIQRFQPFLLLTEDGEEQDLRGTTTDTIGTIAEAVGKDHFRPYLADAMKITIDALSIESPRLRECSFIFFAVMARTFGEEYAPYLPATVPALIASFKQAEHDPVPGASGNGVVDGVSVDDGDDGFVDIDAVNDAFMNVNSAIAVEKEVAADSLGVVFEYTRQHFIPYMEEAVNELCEMLQHFYQGIRKSAVATLFTFINTFQDLNNPQEWKAGAQPPVPLSAPVQALVDKVVPGALEVWEDEYERVVSIEICRGLAECLNKNGPAIIAPQYLEAVCTQTMLTLEGKTAAQVDADGEDDDLAEEASEYGSLLISAASDLVGAMATVLQADFTDPLRQFLPALIKYYTPARSSADRATVVGTFGEVITGMKEHITPFTNELLSVISRAVADEDPSVRSNGCFAAGVLVQNSKQDLSPHFPALLNALRPMFDKRQSESNDEQIATDNAVGCACRIITSKPDGLPLDQLLPVIFGCLPLRKDMAEWAPVLQSLMSLVQSNNAVAAQHIDTILQLFAHVLGQQEDVLGGQLRGQVVAFIGALNQSAGDKVQAAGLSQYVV</sequence>
<dbReference type="RefSeq" id="XP_025360342.1">
    <property type="nucleotide sequence ID" value="XM_025506748.1"/>
</dbReference>
<dbReference type="AlphaFoldDB" id="A0A316UKH4"/>
<evidence type="ECO:0000256" key="3">
    <source>
        <dbReference type="ARBA" id="ARBA00022448"/>
    </source>
</evidence>